<dbReference type="RefSeq" id="WP_254287845.1">
    <property type="nucleotide sequence ID" value="NZ_JAMLDY010000003.1"/>
</dbReference>
<feature type="compositionally biased region" description="Basic and acidic residues" evidence="1">
    <location>
        <begin position="465"/>
        <end position="481"/>
    </location>
</feature>
<dbReference type="EMBL" id="JAMLDY010000003">
    <property type="protein sequence ID" value="MCP3733833.1"/>
    <property type="molecule type" value="Genomic_DNA"/>
</dbReference>
<feature type="region of interest" description="Disordered" evidence="1">
    <location>
        <begin position="418"/>
        <end position="484"/>
    </location>
</feature>
<dbReference type="GO" id="GO:0005524">
    <property type="term" value="F:ATP binding"/>
    <property type="evidence" value="ECO:0007669"/>
    <property type="project" value="UniProtKB-KW"/>
</dbReference>
<dbReference type="SUPFAM" id="SSF55874">
    <property type="entry name" value="ATPase domain of HSP90 chaperone/DNA topoisomerase II/histidine kinase"/>
    <property type="match status" value="1"/>
</dbReference>
<proteinExistence type="predicted"/>
<accession>A0A9X2HUP2</accession>
<comment type="caution">
    <text evidence="2">The sequence shown here is derived from an EMBL/GenBank/DDBJ whole genome shotgun (WGS) entry which is preliminary data.</text>
</comment>
<dbReference type="InterPro" id="IPR036890">
    <property type="entry name" value="HATPase_C_sf"/>
</dbReference>
<dbReference type="Pfam" id="PF13589">
    <property type="entry name" value="HATPase_c_3"/>
    <property type="match status" value="1"/>
</dbReference>
<dbReference type="Gene3D" id="3.30.565.10">
    <property type="entry name" value="Histidine kinase-like ATPase, C-terminal domain"/>
    <property type="match status" value="1"/>
</dbReference>
<sequence length="607" mass="67741">MASEVEVDVEEAPFIPAELAIQAMRDSGYKNTAYALAELVDNSVQANAENCEIICVEAMTQLATRSRKRLCEIAVLDDGDGMDAKVLRKSLQFGNGTRLNDRSGIGRFGMGLPNASISQAGRVDVWSWQNGADNALHTWLDVQEIRERKTRDVPPPQLDPVPAVWRARARTIGKSGTLVVWTKLGADRLTWKGAKATLKNTGWLLGRIHRRFIGNKTLSIRMAGGEEDALEESFVTINDPMYLTPAPTMPTPFNVQQMFEHLYDIPVDIEVDGRVHTVHTRYSVAKPLTIELAGTANRGDTAYGKDAADNIGVSVMRAGRELMLDRSWTIQYDPRDRWWGCEVEFPAELDEIFGVTNNKQAATVFNELSSLTWDELAEPDETMPDVVKRLRDEGDPKGVLLELSKTIKDNLASIRTTIKVQGKGTRRKGERHEAGDPTEAANEKWKKRDETNPLPDTPEKPSPGDVKEISDDLSEDGRSDEDTSEIVARIVSGDLKVLFIDKTLGGSSELFTVVNRGPATEVVFNRRHPAFDMIFDTVSADDDLEHLSSGELEERLLKAGRAVQLLFAAWARMEREDPPHQRTYERVRESWGKLARDFLEPDDVAGF</sequence>
<name>A0A9X2HUP2_9SPHN</name>
<gene>
    <name evidence="2" type="ORF">M9979_02940</name>
</gene>
<keyword evidence="2" id="KW-0547">Nucleotide-binding</keyword>
<organism evidence="2 3">
    <name type="scientific">Sphingomonas liriopis</name>
    <dbReference type="NCBI Taxonomy" id="2949094"/>
    <lineage>
        <taxon>Bacteria</taxon>
        <taxon>Pseudomonadati</taxon>
        <taxon>Pseudomonadota</taxon>
        <taxon>Alphaproteobacteria</taxon>
        <taxon>Sphingomonadales</taxon>
        <taxon>Sphingomonadaceae</taxon>
        <taxon>Sphingomonas</taxon>
    </lineage>
</organism>
<dbReference type="Proteomes" id="UP001139486">
    <property type="component" value="Unassembled WGS sequence"/>
</dbReference>
<keyword evidence="2" id="KW-0067">ATP-binding</keyword>
<reference evidence="2" key="1">
    <citation type="submission" date="2022-05" db="EMBL/GenBank/DDBJ databases">
        <title>Sphingomonas sp. strain RP10 Genome sequencing and assembly.</title>
        <authorList>
            <person name="Kim I."/>
        </authorList>
    </citation>
    <scope>NUCLEOTIDE SEQUENCE</scope>
    <source>
        <strain evidence="2">RP10</strain>
    </source>
</reference>
<evidence type="ECO:0000313" key="2">
    <source>
        <dbReference type="EMBL" id="MCP3733833.1"/>
    </source>
</evidence>
<evidence type="ECO:0000256" key="1">
    <source>
        <dbReference type="SAM" id="MobiDB-lite"/>
    </source>
</evidence>
<keyword evidence="3" id="KW-1185">Reference proteome</keyword>
<evidence type="ECO:0000313" key="3">
    <source>
        <dbReference type="Proteomes" id="UP001139486"/>
    </source>
</evidence>
<feature type="compositionally biased region" description="Basic and acidic residues" evidence="1">
    <location>
        <begin position="430"/>
        <end position="451"/>
    </location>
</feature>
<dbReference type="AlphaFoldDB" id="A0A9X2HUP2"/>
<protein>
    <submittedName>
        <fullName evidence="2">ATP-binding protein</fullName>
    </submittedName>
</protein>